<comment type="caution">
    <text evidence="2">The sequence shown here is derived from an EMBL/GenBank/DDBJ whole genome shotgun (WGS) entry which is preliminary data.</text>
</comment>
<evidence type="ECO:0000313" key="2">
    <source>
        <dbReference type="EMBL" id="MFI6502049.1"/>
    </source>
</evidence>
<keyword evidence="1" id="KW-1133">Transmembrane helix</keyword>
<dbReference type="EMBL" id="JBITGY010000009">
    <property type="protein sequence ID" value="MFI6502049.1"/>
    <property type="molecule type" value="Genomic_DNA"/>
</dbReference>
<dbReference type="Proteomes" id="UP001612741">
    <property type="component" value="Unassembled WGS sequence"/>
</dbReference>
<accession>A0ABW7Z3G5</accession>
<dbReference type="RefSeq" id="WP_397087037.1">
    <property type="nucleotide sequence ID" value="NZ_JBITGY010000009.1"/>
</dbReference>
<keyword evidence="1" id="KW-0812">Transmembrane</keyword>
<evidence type="ECO:0000313" key="3">
    <source>
        <dbReference type="Proteomes" id="UP001612741"/>
    </source>
</evidence>
<keyword evidence="1" id="KW-0472">Membrane</keyword>
<reference evidence="2 3" key="1">
    <citation type="submission" date="2024-10" db="EMBL/GenBank/DDBJ databases">
        <title>The Natural Products Discovery Center: Release of the First 8490 Sequenced Strains for Exploring Actinobacteria Biosynthetic Diversity.</title>
        <authorList>
            <person name="Kalkreuter E."/>
            <person name="Kautsar S.A."/>
            <person name="Yang D."/>
            <person name="Bader C.D."/>
            <person name="Teijaro C.N."/>
            <person name="Fluegel L."/>
            <person name="Davis C.M."/>
            <person name="Simpson J.R."/>
            <person name="Lauterbach L."/>
            <person name="Steele A.D."/>
            <person name="Gui C."/>
            <person name="Meng S."/>
            <person name="Li G."/>
            <person name="Viehrig K."/>
            <person name="Ye F."/>
            <person name="Su P."/>
            <person name="Kiefer A.F."/>
            <person name="Nichols A."/>
            <person name="Cepeda A.J."/>
            <person name="Yan W."/>
            <person name="Fan B."/>
            <person name="Jiang Y."/>
            <person name="Adhikari A."/>
            <person name="Zheng C.-J."/>
            <person name="Schuster L."/>
            <person name="Cowan T.M."/>
            <person name="Smanski M.J."/>
            <person name="Chevrette M.G."/>
            <person name="De Carvalho L.P.S."/>
            <person name="Shen B."/>
        </authorList>
    </citation>
    <scope>NUCLEOTIDE SEQUENCE [LARGE SCALE GENOMIC DNA]</scope>
    <source>
        <strain evidence="2 3">NPDC050545</strain>
    </source>
</reference>
<gene>
    <name evidence="2" type="ORF">ACIBG2_32040</name>
</gene>
<evidence type="ECO:0000256" key="1">
    <source>
        <dbReference type="SAM" id="Phobius"/>
    </source>
</evidence>
<proteinExistence type="predicted"/>
<keyword evidence="3" id="KW-1185">Reference proteome</keyword>
<feature type="transmembrane region" description="Helical" evidence="1">
    <location>
        <begin position="48"/>
        <end position="67"/>
    </location>
</feature>
<name>A0ABW7Z3G5_9ACTN</name>
<organism evidence="2 3">
    <name type="scientific">Nonomuraea typhae</name>
    <dbReference type="NCBI Taxonomy" id="2603600"/>
    <lineage>
        <taxon>Bacteria</taxon>
        <taxon>Bacillati</taxon>
        <taxon>Actinomycetota</taxon>
        <taxon>Actinomycetes</taxon>
        <taxon>Streptosporangiales</taxon>
        <taxon>Streptosporangiaceae</taxon>
        <taxon>Nonomuraea</taxon>
    </lineage>
</organism>
<feature type="transmembrane region" description="Helical" evidence="1">
    <location>
        <begin position="79"/>
        <end position="99"/>
    </location>
</feature>
<sequence length="148" mass="15795">MKRRMPGLVKAVVALHWLQVVAFTLFALGALALELAGDAEGDALVNRAVMAAQALQAVWVLVVVVLLHRGKGRRASHVLQGVVGALALGAALLMVTDGISTADDVVALVLQLVFVAVPVLSAALLYKQLDRETTSPWFTRDQLRLVHT</sequence>
<feature type="transmembrane region" description="Helical" evidence="1">
    <location>
        <begin position="105"/>
        <end position="126"/>
    </location>
</feature>
<protein>
    <submittedName>
        <fullName evidence="2">Uncharacterized protein</fullName>
    </submittedName>
</protein>